<dbReference type="Proteomes" id="UP001275932">
    <property type="component" value="Unassembled WGS sequence"/>
</dbReference>
<evidence type="ECO:0000313" key="2">
    <source>
        <dbReference type="EMBL" id="MDX8415669.1"/>
    </source>
</evidence>
<evidence type="ECO:0000313" key="3">
    <source>
        <dbReference type="Proteomes" id="UP001275932"/>
    </source>
</evidence>
<accession>A0ABU4WGI8</accession>
<keyword evidence="3" id="KW-1185">Reference proteome</keyword>
<feature type="chain" id="PRO_5045648706" evidence="1">
    <location>
        <begin position="19"/>
        <end position="132"/>
    </location>
</feature>
<name>A0ABU4WGI8_9BACT</name>
<reference evidence="2 3" key="1">
    <citation type="submission" date="2022-03" db="EMBL/GenBank/DDBJ databases">
        <title>Novel taxa within the pig intestine.</title>
        <authorList>
            <person name="Wylensek D."/>
            <person name="Bishof K."/>
            <person name="Afrizal A."/>
            <person name="Clavel T."/>
        </authorList>
    </citation>
    <scope>NUCLEOTIDE SEQUENCE [LARGE SCALE GENOMIC DNA]</scope>
    <source>
        <strain evidence="2 3">CLA-KB-P66</strain>
    </source>
</reference>
<dbReference type="Pfam" id="PF12092">
    <property type="entry name" value="DUF3568"/>
    <property type="match status" value="1"/>
</dbReference>
<keyword evidence="1" id="KW-0732">Signal</keyword>
<comment type="caution">
    <text evidence="2">The sequence shown here is derived from an EMBL/GenBank/DDBJ whole genome shotgun (WGS) entry which is preliminary data.</text>
</comment>
<dbReference type="RefSeq" id="WP_370397114.1">
    <property type="nucleotide sequence ID" value="NZ_JALBUT010000005.1"/>
</dbReference>
<gene>
    <name evidence="2" type="ORF">MOX91_05685</name>
</gene>
<organism evidence="2 3">
    <name type="scientific">Intestinicryptomonas porci</name>
    <dbReference type="NCBI Taxonomy" id="2926320"/>
    <lineage>
        <taxon>Bacteria</taxon>
        <taxon>Pseudomonadati</taxon>
        <taxon>Verrucomicrobiota</taxon>
        <taxon>Opitutia</taxon>
        <taxon>Opitutales</taxon>
        <taxon>Intestinicryptomonaceae</taxon>
        <taxon>Intestinicryptomonas</taxon>
    </lineage>
</organism>
<dbReference type="InterPro" id="IPR021952">
    <property type="entry name" value="Flpp3-like"/>
</dbReference>
<protein>
    <submittedName>
        <fullName evidence="2">DUF3568 domain-containing protein</fullName>
    </submittedName>
</protein>
<dbReference type="PROSITE" id="PS51257">
    <property type="entry name" value="PROKAR_LIPOPROTEIN"/>
    <property type="match status" value="1"/>
</dbReference>
<feature type="signal peptide" evidence="1">
    <location>
        <begin position="1"/>
        <end position="18"/>
    </location>
</feature>
<sequence length="132" mass="14274">MKKIFLLSAISASLLVFGCKTQINVESAASNVAVYQMGELTGKINGSVAKVFAAASATLDDRGYMRTGEITKNPLKNKIRARMPDDRRVDVSIKDIGNNMVEVSVSVSDSELYVCQSIFNAIASKCRDSGVY</sequence>
<evidence type="ECO:0000256" key="1">
    <source>
        <dbReference type="SAM" id="SignalP"/>
    </source>
</evidence>
<dbReference type="EMBL" id="JALBUT010000005">
    <property type="protein sequence ID" value="MDX8415669.1"/>
    <property type="molecule type" value="Genomic_DNA"/>
</dbReference>
<proteinExistence type="predicted"/>